<keyword evidence="6" id="KW-1185">Reference proteome</keyword>
<dbReference type="PROSITE" id="PS00041">
    <property type="entry name" value="HTH_ARAC_FAMILY_1"/>
    <property type="match status" value="1"/>
</dbReference>
<dbReference type="PANTHER" id="PTHR46796">
    <property type="entry name" value="HTH-TYPE TRANSCRIPTIONAL ACTIVATOR RHAS-RELATED"/>
    <property type="match status" value="1"/>
</dbReference>
<evidence type="ECO:0000259" key="4">
    <source>
        <dbReference type="PROSITE" id="PS01124"/>
    </source>
</evidence>
<evidence type="ECO:0000256" key="1">
    <source>
        <dbReference type="ARBA" id="ARBA00023015"/>
    </source>
</evidence>
<dbReference type="InterPro" id="IPR018062">
    <property type="entry name" value="HTH_AraC-typ_CS"/>
</dbReference>
<dbReference type="HOGENOM" id="CLU_1260642_0_0_5"/>
<evidence type="ECO:0000313" key="6">
    <source>
        <dbReference type="Proteomes" id="UP000005324"/>
    </source>
</evidence>
<proteinExistence type="predicted"/>
<organism evidence="5 6">
    <name type="scientific">Pseudoroseomonas cervicalis ATCC 49957</name>
    <dbReference type="NCBI Taxonomy" id="525371"/>
    <lineage>
        <taxon>Bacteria</taxon>
        <taxon>Pseudomonadati</taxon>
        <taxon>Pseudomonadota</taxon>
        <taxon>Alphaproteobacteria</taxon>
        <taxon>Acetobacterales</taxon>
        <taxon>Roseomonadaceae</taxon>
        <taxon>Roseomonas</taxon>
    </lineage>
</organism>
<dbReference type="Pfam" id="PF12833">
    <property type="entry name" value="HTH_18"/>
    <property type="match status" value="1"/>
</dbReference>
<evidence type="ECO:0000256" key="2">
    <source>
        <dbReference type="ARBA" id="ARBA00023125"/>
    </source>
</evidence>
<dbReference type="Gene3D" id="1.10.10.60">
    <property type="entry name" value="Homeodomain-like"/>
    <property type="match status" value="1"/>
</dbReference>
<evidence type="ECO:0000256" key="3">
    <source>
        <dbReference type="ARBA" id="ARBA00023163"/>
    </source>
</evidence>
<reference evidence="5 6" key="1">
    <citation type="submission" date="2010-04" db="EMBL/GenBank/DDBJ databases">
        <authorList>
            <person name="Qin X."/>
            <person name="Bachman B."/>
            <person name="Battles P."/>
            <person name="Bell A."/>
            <person name="Bess C."/>
            <person name="Bickham C."/>
            <person name="Chaboub L."/>
            <person name="Chen D."/>
            <person name="Coyle M."/>
            <person name="Deiros D.R."/>
            <person name="Dinh H."/>
            <person name="Forbes L."/>
            <person name="Fowler G."/>
            <person name="Francisco L."/>
            <person name="Fu Q."/>
            <person name="Gubbala S."/>
            <person name="Hale W."/>
            <person name="Han Y."/>
            <person name="Hemphill L."/>
            <person name="Highlander S.K."/>
            <person name="Hirani K."/>
            <person name="Hogues M."/>
            <person name="Jackson L."/>
            <person name="Jakkamsetti A."/>
            <person name="Javaid M."/>
            <person name="Jiang H."/>
            <person name="Korchina V."/>
            <person name="Kovar C."/>
            <person name="Lara F."/>
            <person name="Lee S."/>
            <person name="Mata R."/>
            <person name="Mathew T."/>
            <person name="Moen C."/>
            <person name="Morales K."/>
            <person name="Munidasa M."/>
            <person name="Nazareth L."/>
            <person name="Ngo R."/>
            <person name="Nguyen L."/>
            <person name="Okwuonu G."/>
            <person name="Ongeri F."/>
            <person name="Patil S."/>
            <person name="Petrosino J."/>
            <person name="Pham C."/>
            <person name="Pham P."/>
            <person name="Pu L.-L."/>
            <person name="Puazo M."/>
            <person name="Raj R."/>
            <person name="Reid J."/>
            <person name="Rouhana J."/>
            <person name="Saada N."/>
            <person name="Shang Y."/>
            <person name="Simmons D."/>
            <person name="Thornton R."/>
            <person name="Warren J."/>
            <person name="Weissenberger G."/>
            <person name="Zhang J."/>
            <person name="Zhang L."/>
            <person name="Zhou C."/>
            <person name="Zhu D."/>
            <person name="Muzny D."/>
            <person name="Worley K."/>
            <person name="Gibbs R."/>
        </authorList>
    </citation>
    <scope>NUCLEOTIDE SEQUENCE [LARGE SCALE GENOMIC DNA]</scope>
    <source>
        <strain evidence="5 6">ATCC 49957</strain>
    </source>
</reference>
<feature type="domain" description="HTH araC/xylS-type" evidence="4">
    <location>
        <begin position="110"/>
        <end position="208"/>
    </location>
</feature>
<dbReference type="PANTHER" id="PTHR46796:SF14">
    <property type="entry name" value="TRANSCRIPTIONAL REGULATORY PROTEIN"/>
    <property type="match status" value="1"/>
</dbReference>
<dbReference type="Proteomes" id="UP000005324">
    <property type="component" value="Unassembled WGS sequence"/>
</dbReference>
<dbReference type="SUPFAM" id="SSF46689">
    <property type="entry name" value="Homeodomain-like"/>
    <property type="match status" value="2"/>
</dbReference>
<dbReference type="EMBL" id="ADVL01000646">
    <property type="protein sequence ID" value="EFH10660.1"/>
    <property type="molecule type" value="Genomic_DNA"/>
</dbReference>
<gene>
    <name evidence="5" type="ORF">HMPREF0731_3123</name>
</gene>
<accession>D5RPW1</accession>
<name>D5RPW1_9PROT</name>
<comment type="caution">
    <text evidence="5">The sequence shown here is derived from an EMBL/GenBank/DDBJ whole genome shotgun (WGS) entry which is preliminary data.</text>
</comment>
<protein>
    <submittedName>
        <fullName evidence="5">Transcriptional regulator, AraC family</fullName>
    </submittedName>
</protein>
<keyword evidence="3" id="KW-0804">Transcription</keyword>
<dbReference type="AlphaFoldDB" id="D5RPW1"/>
<dbReference type="PROSITE" id="PS01124">
    <property type="entry name" value="HTH_ARAC_FAMILY_2"/>
    <property type="match status" value="1"/>
</dbReference>
<dbReference type="InterPro" id="IPR018060">
    <property type="entry name" value="HTH_AraC"/>
</dbReference>
<dbReference type="InterPro" id="IPR050204">
    <property type="entry name" value="AraC_XylS_family_regulators"/>
</dbReference>
<dbReference type="GO" id="GO:0043565">
    <property type="term" value="F:sequence-specific DNA binding"/>
    <property type="evidence" value="ECO:0007669"/>
    <property type="project" value="InterPro"/>
</dbReference>
<keyword evidence="1" id="KW-0805">Transcription regulation</keyword>
<sequence length="219" mass="24478">MSEKRRRGCGISWRPENLLFLKKKKQKDFFLLGVPPPAWGGTPTEESFLVLFFKKEPFPSRFLSQLFTAFFCFTRRFARTLQGSLPPRSPRPMHPAPPDLPARLAPWQVGKVLRHIEAHLSEPLSVADLAALLGLSTGYFSRAFRASQSLSPHAFILQRRLARAQAMMLSSSCGLSEIALECGFCDQPHLTRRFRLALGVSPAAWRRGAAAAMDQRAAA</sequence>
<dbReference type="SMART" id="SM00342">
    <property type="entry name" value="HTH_ARAC"/>
    <property type="match status" value="1"/>
</dbReference>
<dbReference type="GO" id="GO:0003700">
    <property type="term" value="F:DNA-binding transcription factor activity"/>
    <property type="evidence" value="ECO:0007669"/>
    <property type="project" value="InterPro"/>
</dbReference>
<keyword evidence="2" id="KW-0238">DNA-binding</keyword>
<dbReference type="InterPro" id="IPR009057">
    <property type="entry name" value="Homeodomain-like_sf"/>
</dbReference>
<evidence type="ECO:0000313" key="5">
    <source>
        <dbReference type="EMBL" id="EFH10660.1"/>
    </source>
</evidence>